<evidence type="ECO:0000259" key="1">
    <source>
        <dbReference type="PROSITE" id="PS50181"/>
    </source>
</evidence>
<dbReference type="InterPro" id="IPR017451">
    <property type="entry name" value="F-box-assoc_interact_dom"/>
</dbReference>
<evidence type="ECO:0000313" key="3">
    <source>
        <dbReference type="Proteomes" id="UP000030748"/>
    </source>
</evidence>
<dbReference type="SMART" id="SM00256">
    <property type="entry name" value="FBOX"/>
    <property type="match status" value="1"/>
</dbReference>
<keyword evidence="3" id="KW-1185">Reference proteome</keyword>
<proteinExistence type="predicted"/>
<gene>
    <name evidence="2" type="ORF">MIMGU_mgv1a017720mg</name>
</gene>
<dbReference type="CDD" id="cd22157">
    <property type="entry name" value="F-box_AtFBW1-like"/>
    <property type="match status" value="1"/>
</dbReference>
<sequence length="397" mass="45411">SDYRSAVEEEEEEKVLQRMATQTKFPEEITYEILYNLRVKSLSRFKCVSKRWRSIISSKEFIKRHLEKSNTDPDITRHRILLRLHHRCLQQNTVLLHSLRPLLYGPNATFDNLPQQTNLLTRVWGSCNGLTLMFVNNARLVLLNLSSRKLKIVPPFPEEGGEYAPRHDTDRFIYGLGYDESADDYKVVCIYTLSNSKPHRTQMYSSKTDSWKKIEDFDKGIVPVEDSGKFVNGKLHWLAKDENGGRDHEIVALDLVEGKYEIMARPENFSNSVPYQPILGDLGGYLSLIGHVFVSDTAGNMLDTSVWVMKEYGVRESWTKIWTLSDFHDPKNCTRGALPLCFRDNGDIAVAFGSSIVVYNGKNKLREIRGAIVNDIIESLVYVESLVSPFGDEELGH</sequence>
<organism evidence="2 3">
    <name type="scientific">Erythranthe guttata</name>
    <name type="common">Yellow monkey flower</name>
    <name type="synonym">Mimulus guttatus</name>
    <dbReference type="NCBI Taxonomy" id="4155"/>
    <lineage>
        <taxon>Eukaryota</taxon>
        <taxon>Viridiplantae</taxon>
        <taxon>Streptophyta</taxon>
        <taxon>Embryophyta</taxon>
        <taxon>Tracheophyta</taxon>
        <taxon>Spermatophyta</taxon>
        <taxon>Magnoliopsida</taxon>
        <taxon>eudicotyledons</taxon>
        <taxon>Gunneridae</taxon>
        <taxon>Pentapetalae</taxon>
        <taxon>asterids</taxon>
        <taxon>lamiids</taxon>
        <taxon>Lamiales</taxon>
        <taxon>Phrymaceae</taxon>
        <taxon>Erythranthe</taxon>
    </lineage>
</organism>
<feature type="non-terminal residue" evidence="2">
    <location>
        <position position="1"/>
    </location>
</feature>
<dbReference type="PANTHER" id="PTHR31672">
    <property type="entry name" value="BNACNNG10540D PROTEIN"/>
    <property type="match status" value="1"/>
</dbReference>
<dbReference type="PROSITE" id="PS50181">
    <property type="entry name" value="FBOX"/>
    <property type="match status" value="1"/>
</dbReference>
<dbReference type="STRING" id="4155.A0A022RKP2"/>
<dbReference type="eggNOG" id="ENOG502QUVH">
    <property type="taxonomic scope" value="Eukaryota"/>
</dbReference>
<protein>
    <recommendedName>
        <fullName evidence="1">F-box domain-containing protein</fullName>
    </recommendedName>
</protein>
<feature type="domain" description="F-box" evidence="1">
    <location>
        <begin position="19"/>
        <end position="65"/>
    </location>
</feature>
<dbReference type="InterPro" id="IPR050796">
    <property type="entry name" value="SCF_F-box_component"/>
</dbReference>
<dbReference type="InterPro" id="IPR006527">
    <property type="entry name" value="F-box-assoc_dom_typ1"/>
</dbReference>
<dbReference type="Pfam" id="PF00646">
    <property type="entry name" value="F-box"/>
    <property type="match status" value="1"/>
</dbReference>
<dbReference type="Proteomes" id="UP000030748">
    <property type="component" value="Unassembled WGS sequence"/>
</dbReference>
<dbReference type="Gene3D" id="1.20.1280.50">
    <property type="match status" value="1"/>
</dbReference>
<dbReference type="NCBIfam" id="TIGR01640">
    <property type="entry name" value="F_box_assoc_1"/>
    <property type="match status" value="1"/>
</dbReference>
<dbReference type="PANTHER" id="PTHR31672:SF13">
    <property type="entry name" value="F-BOX PROTEIN CPR30-LIKE"/>
    <property type="match status" value="1"/>
</dbReference>
<dbReference type="Pfam" id="PF07734">
    <property type="entry name" value="FBA_1"/>
    <property type="match status" value="1"/>
</dbReference>
<name>A0A022RKP2_ERYGU</name>
<dbReference type="InterPro" id="IPR001810">
    <property type="entry name" value="F-box_dom"/>
</dbReference>
<accession>A0A022RKP2</accession>
<dbReference type="EMBL" id="KI630394">
    <property type="protein sequence ID" value="EYU40579.1"/>
    <property type="molecule type" value="Genomic_DNA"/>
</dbReference>
<dbReference type="InterPro" id="IPR036047">
    <property type="entry name" value="F-box-like_dom_sf"/>
</dbReference>
<dbReference type="AlphaFoldDB" id="A0A022RKP2"/>
<evidence type="ECO:0000313" key="2">
    <source>
        <dbReference type="EMBL" id="EYU40579.1"/>
    </source>
</evidence>
<dbReference type="SUPFAM" id="SSF81383">
    <property type="entry name" value="F-box domain"/>
    <property type="match status" value="1"/>
</dbReference>
<reference evidence="2 3" key="1">
    <citation type="journal article" date="2013" name="Proc. Natl. Acad. Sci. U.S.A.">
        <title>Fine-scale variation in meiotic recombination in Mimulus inferred from population shotgun sequencing.</title>
        <authorList>
            <person name="Hellsten U."/>
            <person name="Wright K.M."/>
            <person name="Jenkins J."/>
            <person name="Shu S."/>
            <person name="Yuan Y."/>
            <person name="Wessler S.R."/>
            <person name="Schmutz J."/>
            <person name="Willis J.H."/>
            <person name="Rokhsar D.S."/>
        </authorList>
    </citation>
    <scope>NUCLEOTIDE SEQUENCE [LARGE SCALE GENOMIC DNA]</scope>
    <source>
        <strain evidence="3">cv. DUN x IM62</strain>
    </source>
</reference>